<dbReference type="KEGG" id="pif:PITG_07253"/>
<dbReference type="InterPro" id="IPR013761">
    <property type="entry name" value="SAM/pointed_sf"/>
</dbReference>
<reference evidence="5" key="1">
    <citation type="journal article" date="2009" name="Nature">
        <title>Genome sequence and analysis of the Irish potato famine pathogen Phytophthora infestans.</title>
        <authorList>
            <consortium name="The Broad Institute Genome Sequencing Platform"/>
            <person name="Haas B.J."/>
            <person name="Kamoun S."/>
            <person name="Zody M.C."/>
            <person name="Jiang R.H."/>
            <person name="Handsaker R.E."/>
            <person name="Cano L.M."/>
            <person name="Grabherr M."/>
            <person name="Kodira C.D."/>
            <person name="Raffaele S."/>
            <person name="Torto-Alalibo T."/>
            <person name="Bozkurt T.O."/>
            <person name="Ah-Fong A.M."/>
            <person name="Alvarado L."/>
            <person name="Anderson V.L."/>
            <person name="Armstrong M.R."/>
            <person name="Avrova A."/>
            <person name="Baxter L."/>
            <person name="Beynon J."/>
            <person name="Boevink P.C."/>
            <person name="Bollmann S.R."/>
            <person name="Bos J.I."/>
            <person name="Bulone V."/>
            <person name="Cai G."/>
            <person name="Cakir C."/>
            <person name="Carrington J.C."/>
            <person name="Chawner M."/>
            <person name="Conti L."/>
            <person name="Costanzo S."/>
            <person name="Ewan R."/>
            <person name="Fahlgren N."/>
            <person name="Fischbach M.A."/>
            <person name="Fugelstad J."/>
            <person name="Gilroy E.M."/>
            <person name="Gnerre S."/>
            <person name="Green P.J."/>
            <person name="Grenville-Briggs L.J."/>
            <person name="Griffith J."/>
            <person name="Grunwald N.J."/>
            <person name="Horn K."/>
            <person name="Horner N.R."/>
            <person name="Hu C.H."/>
            <person name="Huitema E."/>
            <person name="Jeong D.H."/>
            <person name="Jones A.M."/>
            <person name="Jones J.D."/>
            <person name="Jones R.W."/>
            <person name="Karlsson E.K."/>
            <person name="Kunjeti S.G."/>
            <person name="Lamour K."/>
            <person name="Liu Z."/>
            <person name="Ma L."/>
            <person name="Maclean D."/>
            <person name="Chibucos M.C."/>
            <person name="McDonald H."/>
            <person name="McWalters J."/>
            <person name="Meijer H.J."/>
            <person name="Morgan W."/>
            <person name="Morris P.F."/>
            <person name="Munro C.A."/>
            <person name="O'Neill K."/>
            <person name="Ospina-Giraldo M."/>
            <person name="Pinzon A."/>
            <person name="Pritchard L."/>
            <person name="Ramsahoye B."/>
            <person name="Ren Q."/>
            <person name="Restrepo S."/>
            <person name="Roy S."/>
            <person name="Sadanandom A."/>
            <person name="Savidor A."/>
            <person name="Schornack S."/>
            <person name="Schwartz D.C."/>
            <person name="Schumann U.D."/>
            <person name="Schwessinger B."/>
            <person name="Seyer L."/>
            <person name="Sharpe T."/>
            <person name="Silvar C."/>
            <person name="Song J."/>
            <person name="Studholme D.J."/>
            <person name="Sykes S."/>
            <person name="Thines M."/>
            <person name="van de Vondervoort P.J."/>
            <person name="Phuntumart V."/>
            <person name="Wawra S."/>
            <person name="Weide R."/>
            <person name="Win J."/>
            <person name="Young C."/>
            <person name="Zhou S."/>
            <person name="Fry W."/>
            <person name="Meyers B.C."/>
            <person name="van West P."/>
            <person name="Ristaino J."/>
            <person name="Govers F."/>
            <person name="Birch P.R."/>
            <person name="Whisson S.C."/>
            <person name="Judelson H.S."/>
            <person name="Nusbaum C."/>
        </authorList>
    </citation>
    <scope>NUCLEOTIDE SEQUENCE [LARGE SCALE GENOMIC DNA]</scope>
    <source>
        <strain evidence="5">T30-4</strain>
    </source>
</reference>
<feature type="region of interest" description="Disordered" evidence="1">
    <location>
        <begin position="59"/>
        <end position="99"/>
    </location>
</feature>
<evidence type="ECO:0000256" key="2">
    <source>
        <dbReference type="SAM" id="SignalP"/>
    </source>
</evidence>
<dbReference type="VEuPathDB" id="FungiDB:PITG_07253"/>
<dbReference type="STRING" id="403677.D0N7M4"/>
<evidence type="ECO:0000256" key="1">
    <source>
        <dbReference type="SAM" id="MobiDB-lite"/>
    </source>
</evidence>
<gene>
    <name evidence="4" type="ORF">PITG_07253</name>
</gene>
<evidence type="ECO:0000313" key="4">
    <source>
        <dbReference type="EMBL" id="EEY53573.1"/>
    </source>
</evidence>
<keyword evidence="5" id="KW-1185">Reference proteome</keyword>
<feature type="compositionally biased region" description="Acidic residues" evidence="1">
    <location>
        <begin position="63"/>
        <end position="83"/>
    </location>
</feature>
<organism evidence="4 5">
    <name type="scientific">Phytophthora infestans (strain T30-4)</name>
    <name type="common">Potato late blight agent</name>
    <dbReference type="NCBI Taxonomy" id="403677"/>
    <lineage>
        <taxon>Eukaryota</taxon>
        <taxon>Sar</taxon>
        <taxon>Stramenopiles</taxon>
        <taxon>Oomycota</taxon>
        <taxon>Peronosporomycetes</taxon>
        <taxon>Peronosporales</taxon>
        <taxon>Peronosporaceae</taxon>
        <taxon>Phytophthora</taxon>
    </lineage>
</organism>
<feature type="chain" id="PRO_5003012359" description="SAM domain-containing protein" evidence="2">
    <location>
        <begin position="22"/>
        <end position="99"/>
    </location>
</feature>
<dbReference type="SUPFAM" id="SSF47769">
    <property type="entry name" value="SAM/Pointed domain"/>
    <property type="match status" value="1"/>
</dbReference>
<dbReference type="Gene3D" id="1.10.150.50">
    <property type="entry name" value="Transcription Factor, Ets-1"/>
    <property type="match status" value="1"/>
</dbReference>
<dbReference type="HOGENOM" id="CLU_2325291_0_0_1"/>
<dbReference type="Pfam" id="PF07647">
    <property type="entry name" value="SAM_2"/>
    <property type="match status" value="1"/>
</dbReference>
<keyword evidence="2" id="KW-0732">Signal</keyword>
<feature type="signal peptide" evidence="2">
    <location>
        <begin position="1"/>
        <end position="21"/>
    </location>
</feature>
<dbReference type="RefSeq" id="XP_002905191.1">
    <property type="nucleotide sequence ID" value="XM_002905145.1"/>
</dbReference>
<dbReference type="OMA" id="MDICDIH"/>
<dbReference type="eggNOG" id="ENOG502REZB">
    <property type="taxonomic scope" value="Eukaryota"/>
</dbReference>
<dbReference type="GeneID" id="9471588"/>
<accession>D0N7M4</accession>
<sequence>MRASLLTLVCFLQLRFQQKQCDGEMLLELTESDLINDFGINDRIQRERILSAIEAINTSNAFSDEEDEEDDDEDDEDEVEESEDHTSHLRRSGGGGTRI</sequence>
<dbReference type="AlphaFoldDB" id="D0N7M4"/>
<dbReference type="PROSITE" id="PS50105">
    <property type="entry name" value="SAM_DOMAIN"/>
    <property type="match status" value="1"/>
</dbReference>
<dbReference type="Proteomes" id="UP000006643">
    <property type="component" value="Unassembled WGS sequence"/>
</dbReference>
<feature type="domain" description="SAM" evidence="3">
    <location>
        <begin position="16"/>
        <end position="59"/>
    </location>
</feature>
<dbReference type="InParanoid" id="D0N7M4"/>
<protein>
    <recommendedName>
        <fullName evidence="3">SAM domain-containing protein</fullName>
    </recommendedName>
</protein>
<dbReference type="EMBL" id="DS028127">
    <property type="protein sequence ID" value="EEY53573.1"/>
    <property type="molecule type" value="Genomic_DNA"/>
</dbReference>
<evidence type="ECO:0000259" key="3">
    <source>
        <dbReference type="PROSITE" id="PS50105"/>
    </source>
</evidence>
<evidence type="ECO:0000313" key="5">
    <source>
        <dbReference type="Proteomes" id="UP000006643"/>
    </source>
</evidence>
<proteinExistence type="predicted"/>
<name>D0N7M4_PHYIT</name>
<dbReference type="InterPro" id="IPR001660">
    <property type="entry name" value="SAM"/>
</dbReference>
<dbReference type="OrthoDB" id="202764at2759"/>